<reference evidence="1" key="1">
    <citation type="submission" date="2021-06" db="EMBL/GenBank/DDBJ databases">
        <authorList>
            <person name="Kallberg Y."/>
            <person name="Tangrot J."/>
            <person name="Rosling A."/>
        </authorList>
    </citation>
    <scope>NUCLEOTIDE SEQUENCE</scope>
    <source>
        <strain evidence="1">CL551</strain>
    </source>
</reference>
<comment type="caution">
    <text evidence="1">The sequence shown here is derived from an EMBL/GenBank/DDBJ whole genome shotgun (WGS) entry which is preliminary data.</text>
</comment>
<dbReference type="AlphaFoldDB" id="A0A9N8ZU41"/>
<dbReference type="Proteomes" id="UP000789342">
    <property type="component" value="Unassembled WGS sequence"/>
</dbReference>
<gene>
    <name evidence="1" type="ORF">AMORRO_LOCUS3528</name>
</gene>
<evidence type="ECO:0000313" key="2">
    <source>
        <dbReference type="Proteomes" id="UP000789342"/>
    </source>
</evidence>
<sequence length="97" mass="11091">MSQKNLPTAVGKLGLSYLDTVLKKFSQYIWKHCLKWKERVSYMEGKNLSDGSIDSQIEKMSLAFTRRQALEFLGAQSINVPTLQGPRKNNMMFGITF</sequence>
<protein>
    <submittedName>
        <fullName evidence="1">3506_t:CDS:1</fullName>
    </submittedName>
</protein>
<name>A0A9N8ZU41_9GLOM</name>
<organism evidence="1 2">
    <name type="scientific">Acaulospora morrowiae</name>
    <dbReference type="NCBI Taxonomy" id="94023"/>
    <lineage>
        <taxon>Eukaryota</taxon>
        <taxon>Fungi</taxon>
        <taxon>Fungi incertae sedis</taxon>
        <taxon>Mucoromycota</taxon>
        <taxon>Glomeromycotina</taxon>
        <taxon>Glomeromycetes</taxon>
        <taxon>Diversisporales</taxon>
        <taxon>Acaulosporaceae</taxon>
        <taxon>Acaulospora</taxon>
    </lineage>
</organism>
<proteinExistence type="predicted"/>
<accession>A0A9N8ZU41</accession>
<keyword evidence="2" id="KW-1185">Reference proteome</keyword>
<evidence type="ECO:0000313" key="1">
    <source>
        <dbReference type="EMBL" id="CAG8506776.1"/>
    </source>
</evidence>
<dbReference type="EMBL" id="CAJVPV010001736">
    <property type="protein sequence ID" value="CAG8506776.1"/>
    <property type="molecule type" value="Genomic_DNA"/>
</dbReference>